<gene>
    <name evidence="3" type="ORF">EEDITHA_LOCUS4811</name>
</gene>
<feature type="compositionally biased region" description="Basic residues" evidence="2">
    <location>
        <begin position="59"/>
        <end position="73"/>
    </location>
</feature>
<feature type="compositionally biased region" description="Basic and acidic residues" evidence="2">
    <location>
        <begin position="40"/>
        <end position="58"/>
    </location>
</feature>
<protein>
    <submittedName>
        <fullName evidence="3">Uncharacterized protein</fullName>
    </submittedName>
</protein>
<organism evidence="3 4">
    <name type="scientific">Euphydryas editha</name>
    <name type="common">Edith's checkerspot</name>
    <dbReference type="NCBI Taxonomy" id="104508"/>
    <lineage>
        <taxon>Eukaryota</taxon>
        <taxon>Metazoa</taxon>
        <taxon>Ecdysozoa</taxon>
        <taxon>Arthropoda</taxon>
        <taxon>Hexapoda</taxon>
        <taxon>Insecta</taxon>
        <taxon>Pterygota</taxon>
        <taxon>Neoptera</taxon>
        <taxon>Endopterygota</taxon>
        <taxon>Lepidoptera</taxon>
        <taxon>Glossata</taxon>
        <taxon>Ditrysia</taxon>
        <taxon>Papilionoidea</taxon>
        <taxon>Nymphalidae</taxon>
        <taxon>Nymphalinae</taxon>
        <taxon>Euphydryas</taxon>
    </lineage>
</organism>
<dbReference type="AlphaFoldDB" id="A0AAU9TT38"/>
<evidence type="ECO:0000313" key="3">
    <source>
        <dbReference type="EMBL" id="CAH2088672.1"/>
    </source>
</evidence>
<dbReference type="PANTHER" id="PTHR46601:SF1">
    <property type="entry name" value="ADF-H DOMAIN-CONTAINING PROTEIN"/>
    <property type="match status" value="1"/>
</dbReference>
<reference evidence="3" key="1">
    <citation type="submission" date="2022-03" db="EMBL/GenBank/DDBJ databases">
        <authorList>
            <person name="Tunstrom K."/>
        </authorList>
    </citation>
    <scope>NUCLEOTIDE SEQUENCE</scope>
</reference>
<feature type="compositionally biased region" description="Basic and acidic residues" evidence="2">
    <location>
        <begin position="74"/>
        <end position="84"/>
    </location>
</feature>
<dbReference type="PANTHER" id="PTHR46601">
    <property type="entry name" value="ULP_PROTEASE DOMAIN-CONTAINING PROTEIN"/>
    <property type="match status" value="1"/>
</dbReference>
<sequence length="522" mass="62236">MVLTPAERAKRYREKLKENPDKYEIQRQKQLKRLKKRQKKVTELSEEEKHKQRKIWREQKRKQKENKKTKPKVTSKEVSKKLRSEGHSLKIKHLNVCKNYKKALNYIKILKLRLDNLRKRFSRVQQMHEKDIKLLKNEYDKVKVRNECMEISLRNTYNNCNKYSEKRLLKRVVINEGRADTNSKVLGLKGPVRVTVKEKLKNKKTKEEIEKFFIREDVSRCTSGKRECKTKEKKKCQIRYTIDTLFNLYRVYKNDGGKYSFTTFFRYKPFYVISPSANSRDTCMCIKHSNMNFLFLALKSKGVIFQKNVDELITAVACDIKSNECMFNKCDKCKIATIEYDQEKLDSEITWFKWMRVNCEYEKSGKKYITKKTTKKQIDGTVRQLIVEFENTLLLFKTHVFIWKHQLHQYRTCISTIKDDEIVILCDFSENFNCKFAEEVQAIHFGASKNAITLHSGVIYFKDKAQSFVTISDNNCHEPHAIWAHLIPVIKFAKEFTHFRIIHFFSDGPSSQYRQKKKFLFA</sequence>
<proteinExistence type="predicted"/>
<dbReference type="EMBL" id="CAKOGL010000007">
    <property type="protein sequence ID" value="CAH2088672.1"/>
    <property type="molecule type" value="Genomic_DNA"/>
</dbReference>
<feature type="coiled-coil region" evidence="1">
    <location>
        <begin position="100"/>
        <end position="127"/>
    </location>
</feature>
<evidence type="ECO:0000256" key="1">
    <source>
        <dbReference type="SAM" id="Coils"/>
    </source>
</evidence>
<feature type="region of interest" description="Disordered" evidence="2">
    <location>
        <begin position="1"/>
        <end position="84"/>
    </location>
</feature>
<name>A0AAU9TT38_EUPED</name>
<evidence type="ECO:0000313" key="4">
    <source>
        <dbReference type="Proteomes" id="UP001153954"/>
    </source>
</evidence>
<keyword evidence="4" id="KW-1185">Reference proteome</keyword>
<feature type="compositionally biased region" description="Basic residues" evidence="2">
    <location>
        <begin position="29"/>
        <end position="39"/>
    </location>
</feature>
<keyword evidence="1" id="KW-0175">Coiled coil</keyword>
<dbReference type="Proteomes" id="UP001153954">
    <property type="component" value="Unassembled WGS sequence"/>
</dbReference>
<evidence type="ECO:0000256" key="2">
    <source>
        <dbReference type="SAM" id="MobiDB-lite"/>
    </source>
</evidence>
<accession>A0AAU9TT38</accession>
<comment type="caution">
    <text evidence="3">The sequence shown here is derived from an EMBL/GenBank/DDBJ whole genome shotgun (WGS) entry which is preliminary data.</text>
</comment>
<feature type="compositionally biased region" description="Basic and acidic residues" evidence="2">
    <location>
        <begin position="15"/>
        <end position="27"/>
    </location>
</feature>